<gene>
    <name evidence="2" type="ORF">AFUS01_LOCUS27932</name>
</gene>
<dbReference type="Pfam" id="PF05699">
    <property type="entry name" value="Dimer_Tnp_hAT"/>
    <property type="match status" value="1"/>
</dbReference>
<dbReference type="GO" id="GO:0046983">
    <property type="term" value="F:protein dimerization activity"/>
    <property type="evidence" value="ECO:0007669"/>
    <property type="project" value="InterPro"/>
</dbReference>
<reference evidence="2" key="1">
    <citation type="submission" date="2021-06" db="EMBL/GenBank/DDBJ databases">
        <authorList>
            <person name="Hodson N. C."/>
            <person name="Mongue J. A."/>
            <person name="Jaron S. K."/>
        </authorList>
    </citation>
    <scope>NUCLEOTIDE SEQUENCE</scope>
</reference>
<dbReference type="EMBL" id="CAJVCH010392070">
    <property type="protein sequence ID" value="CAG7817360.1"/>
    <property type="molecule type" value="Genomic_DNA"/>
</dbReference>
<evidence type="ECO:0000313" key="3">
    <source>
        <dbReference type="Proteomes" id="UP000708208"/>
    </source>
</evidence>
<dbReference type="Proteomes" id="UP000708208">
    <property type="component" value="Unassembled WGS sequence"/>
</dbReference>
<evidence type="ECO:0000313" key="2">
    <source>
        <dbReference type="EMBL" id="CAG7817360.1"/>
    </source>
</evidence>
<keyword evidence="3" id="KW-1185">Reference proteome</keyword>
<sequence>MRYPFMYQAVRQVFVNQISTATVERTFSKLGYWLSPRRNRIKMRTLHLMLLLSENTALLDSDTNDESVLQWRQYHNTTCLSHVDDTSATSLAEEISDWESPDTPDPFEDVWTVGDDDCENDCDAGESDDSFDAVLLVGSEALERVVML</sequence>
<protein>
    <recommendedName>
        <fullName evidence="1">HAT C-terminal dimerisation domain-containing protein</fullName>
    </recommendedName>
</protein>
<feature type="domain" description="HAT C-terminal dimerisation" evidence="1">
    <location>
        <begin position="2"/>
        <end position="53"/>
    </location>
</feature>
<dbReference type="InterPro" id="IPR008906">
    <property type="entry name" value="HATC_C_dom"/>
</dbReference>
<evidence type="ECO:0000259" key="1">
    <source>
        <dbReference type="Pfam" id="PF05699"/>
    </source>
</evidence>
<dbReference type="AlphaFoldDB" id="A0A8J2PJ46"/>
<comment type="caution">
    <text evidence="2">The sequence shown here is derived from an EMBL/GenBank/DDBJ whole genome shotgun (WGS) entry which is preliminary data.</text>
</comment>
<proteinExistence type="predicted"/>
<accession>A0A8J2PJ46</accession>
<name>A0A8J2PJ46_9HEXA</name>
<organism evidence="2 3">
    <name type="scientific">Allacma fusca</name>
    <dbReference type="NCBI Taxonomy" id="39272"/>
    <lineage>
        <taxon>Eukaryota</taxon>
        <taxon>Metazoa</taxon>
        <taxon>Ecdysozoa</taxon>
        <taxon>Arthropoda</taxon>
        <taxon>Hexapoda</taxon>
        <taxon>Collembola</taxon>
        <taxon>Symphypleona</taxon>
        <taxon>Sminthuridae</taxon>
        <taxon>Allacma</taxon>
    </lineage>
</organism>